<dbReference type="Pfam" id="PF02321">
    <property type="entry name" value="OEP"/>
    <property type="match status" value="2"/>
</dbReference>
<evidence type="ECO:0000256" key="3">
    <source>
        <dbReference type="SAM" id="Coils"/>
    </source>
</evidence>
<dbReference type="Gene3D" id="2.20.200.10">
    <property type="entry name" value="Outer membrane efflux proteins (OEP)"/>
    <property type="match status" value="1"/>
</dbReference>
<comment type="similarity">
    <text evidence="1 2">Belongs to the outer membrane factor (OMF) (TC 1.B.17) family.</text>
</comment>
<organism evidence="5 6">
    <name type="scientific">Marivirga salinarum</name>
    <dbReference type="NCBI Taxonomy" id="3059078"/>
    <lineage>
        <taxon>Bacteria</taxon>
        <taxon>Pseudomonadati</taxon>
        <taxon>Bacteroidota</taxon>
        <taxon>Cytophagia</taxon>
        <taxon>Cytophagales</taxon>
        <taxon>Marivirgaceae</taxon>
        <taxon>Marivirga</taxon>
    </lineage>
</organism>
<keyword evidence="2 4" id="KW-0812">Transmembrane</keyword>
<keyword evidence="4" id="KW-1133">Transmembrane helix</keyword>
<keyword evidence="2" id="KW-1134">Transmembrane beta strand</keyword>
<dbReference type="GO" id="GO:0015562">
    <property type="term" value="F:efflux transmembrane transporter activity"/>
    <property type="evidence" value="ECO:0007669"/>
    <property type="project" value="InterPro"/>
</dbReference>
<sequence length="478" mass="53696">MSSKKLIYISLGVVFTAVIMTGCKTPSLMEKTVNRTVPEKFTDSQDTSNTAKLDWEEYFSDVHLVGLIDTALIRNQELNIILQEIAIAKFEIGARKGEYLPSVDLKAGSGVEKKARYTPEGASEATTDIEPGREMPEPVPDFQLGAIASWEVDIWHKLRNAKESAVKEYLATEEGKNFMITQLVAEIANSYYELLALDNQLQILNQNIEIQSNALKIVKLQKQASRVTELAVRKFEAEVLHTKSLKFKIQQSIVETENKINYLLGRYPQPIERSSQKIIDIMPDSVQTGIPSQLLNNRPDIKEAEYKLAAAKLDIKVAKANFYPSLDISAGIGLQAFNPSYLIQAPESMLFNVAGDLMAPLINRKAIKAHYYSANAKQIQAVYEYEQTVLNAYVEVVNQLSNINNLKQSYELKAQQVQALNESIDIANDLFRSARADYMEVLLTQRDALESKFELVETKKEQMNAKVNIYQALGGGWN</sequence>
<dbReference type="AlphaFoldDB" id="A0AA51N998"/>
<feature type="transmembrane region" description="Helical" evidence="4">
    <location>
        <begin position="6"/>
        <end position="23"/>
    </location>
</feature>
<dbReference type="PANTHER" id="PTHR30203:SF30">
    <property type="entry name" value="OUTER MEMBRANE PROTEIN-RELATED"/>
    <property type="match status" value="1"/>
</dbReference>
<evidence type="ECO:0000256" key="1">
    <source>
        <dbReference type="ARBA" id="ARBA00007613"/>
    </source>
</evidence>
<comment type="subcellular location">
    <subcellularLocation>
        <location evidence="2">Cell membrane</location>
        <topology evidence="2">Lipid-anchor</topology>
    </subcellularLocation>
</comment>
<evidence type="ECO:0000313" key="5">
    <source>
        <dbReference type="EMBL" id="WMN11037.1"/>
    </source>
</evidence>
<protein>
    <submittedName>
        <fullName evidence="5">TolC family protein</fullName>
    </submittedName>
</protein>
<evidence type="ECO:0000256" key="2">
    <source>
        <dbReference type="RuleBase" id="RU362097"/>
    </source>
</evidence>
<accession>A0AA51N998</accession>
<dbReference type="EMBL" id="CP129971">
    <property type="protein sequence ID" value="WMN11037.1"/>
    <property type="molecule type" value="Genomic_DNA"/>
</dbReference>
<name>A0AA51N998_9BACT</name>
<dbReference type="NCBIfam" id="TIGR01845">
    <property type="entry name" value="outer_NodT"/>
    <property type="match status" value="1"/>
</dbReference>
<dbReference type="KEGG" id="msaa:QYS49_21255"/>
<dbReference type="Proteomes" id="UP001230496">
    <property type="component" value="Chromosome"/>
</dbReference>
<keyword evidence="2" id="KW-0449">Lipoprotein</keyword>
<keyword evidence="2" id="KW-0564">Palmitate</keyword>
<dbReference type="RefSeq" id="WP_308347756.1">
    <property type="nucleotide sequence ID" value="NZ_CP129971.1"/>
</dbReference>
<keyword evidence="3" id="KW-0175">Coiled coil</keyword>
<dbReference type="SUPFAM" id="SSF56954">
    <property type="entry name" value="Outer membrane efflux proteins (OEP)"/>
    <property type="match status" value="1"/>
</dbReference>
<evidence type="ECO:0000313" key="6">
    <source>
        <dbReference type="Proteomes" id="UP001230496"/>
    </source>
</evidence>
<proteinExistence type="inferred from homology"/>
<dbReference type="GO" id="GO:0005886">
    <property type="term" value="C:plasma membrane"/>
    <property type="evidence" value="ECO:0007669"/>
    <property type="project" value="UniProtKB-SubCell"/>
</dbReference>
<keyword evidence="6" id="KW-1185">Reference proteome</keyword>
<keyword evidence="2 4" id="KW-0472">Membrane</keyword>
<dbReference type="InterPro" id="IPR003423">
    <property type="entry name" value="OMP_efflux"/>
</dbReference>
<gene>
    <name evidence="5" type="ORF">QYS49_21255</name>
</gene>
<dbReference type="PROSITE" id="PS51257">
    <property type="entry name" value="PROKAR_LIPOPROTEIN"/>
    <property type="match status" value="1"/>
</dbReference>
<dbReference type="Gene3D" id="1.20.1600.10">
    <property type="entry name" value="Outer membrane efflux proteins (OEP)"/>
    <property type="match status" value="1"/>
</dbReference>
<feature type="coiled-coil region" evidence="3">
    <location>
        <begin position="403"/>
        <end position="466"/>
    </location>
</feature>
<reference evidence="5 6" key="1">
    <citation type="submission" date="2023-08" db="EMBL/GenBank/DDBJ databases">
        <title>Comparative genomics and taxonomic characterization of three novel marine species of genus Marivirga.</title>
        <authorList>
            <person name="Muhammad N."/>
            <person name="Kim S.-G."/>
        </authorList>
    </citation>
    <scope>NUCLEOTIDE SEQUENCE [LARGE SCALE GENOMIC DNA]</scope>
    <source>
        <strain evidence="5 6">BDSF4-3</strain>
    </source>
</reference>
<evidence type="ECO:0000256" key="4">
    <source>
        <dbReference type="SAM" id="Phobius"/>
    </source>
</evidence>
<dbReference type="PANTHER" id="PTHR30203">
    <property type="entry name" value="OUTER MEMBRANE CATION EFFLUX PROTEIN"/>
    <property type="match status" value="1"/>
</dbReference>
<dbReference type="InterPro" id="IPR010131">
    <property type="entry name" value="MdtP/NodT-like"/>
</dbReference>